<comment type="similarity">
    <text evidence="1 2">Belongs to the DTD family.</text>
</comment>
<protein>
    <recommendedName>
        <fullName evidence="2">D-aminoacyl-tRNA deacylase</fullName>
        <shortName evidence="2">DTD</shortName>
        <ecNumber evidence="2">3.1.1.96</ecNumber>
    </recommendedName>
    <alternativeName>
        <fullName evidence="2">Gly-tRNA(Ala) deacylase</fullName>
        <ecNumber evidence="2">3.1.1.-</ecNumber>
    </alternativeName>
</protein>
<dbReference type="GO" id="GO:0000049">
    <property type="term" value="F:tRNA binding"/>
    <property type="evidence" value="ECO:0007669"/>
    <property type="project" value="UniProtKB-UniRule"/>
</dbReference>
<name>A0A7C3V7Z1_9BACT</name>
<dbReference type="Gene3D" id="3.50.80.10">
    <property type="entry name" value="D-tyrosyl-tRNA(Tyr) deacylase"/>
    <property type="match status" value="1"/>
</dbReference>
<dbReference type="GO" id="GO:0051500">
    <property type="term" value="F:D-tyrosyl-tRNA(Tyr) deacylase activity"/>
    <property type="evidence" value="ECO:0007669"/>
    <property type="project" value="TreeGrafter"/>
</dbReference>
<dbReference type="PANTHER" id="PTHR10472">
    <property type="entry name" value="D-TYROSYL-TRNA TYR DEACYLASE"/>
    <property type="match status" value="1"/>
</dbReference>
<evidence type="ECO:0000256" key="1">
    <source>
        <dbReference type="ARBA" id="ARBA00009673"/>
    </source>
</evidence>
<dbReference type="EC" id="3.1.1.96" evidence="2"/>
<organism evidence="3">
    <name type="scientific">Desulfobacca acetoxidans</name>
    <dbReference type="NCBI Taxonomy" id="60893"/>
    <lineage>
        <taxon>Bacteria</taxon>
        <taxon>Pseudomonadati</taxon>
        <taxon>Thermodesulfobacteriota</taxon>
        <taxon>Desulfobaccia</taxon>
        <taxon>Desulfobaccales</taxon>
        <taxon>Desulfobaccaceae</taxon>
        <taxon>Desulfobacca</taxon>
    </lineage>
</organism>
<keyword evidence="2" id="KW-0963">Cytoplasm</keyword>
<comment type="subcellular location">
    <subcellularLocation>
        <location evidence="2">Cytoplasm</location>
    </subcellularLocation>
</comment>
<feature type="short sequence motif" description="Gly-cisPro motif, important for rejection of L-amino acids" evidence="2">
    <location>
        <begin position="137"/>
        <end position="138"/>
    </location>
</feature>
<comment type="function">
    <text evidence="2">An aminoacyl-tRNA editing enzyme that deacylates mischarged D-aminoacyl-tRNAs. Also deacylates mischarged glycyl-tRNA(Ala), protecting cells against glycine mischarging by AlaRS. Acts via tRNA-based rather than protein-based catalysis; rejects L-amino acids rather than detecting D-amino acids in the active site. By recycling D-aminoacyl-tRNA to D-amino acids and free tRNA molecules, this enzyme counteracts the toxicity associated with the formation of D-aminoacyl-tRNA entities in vivo and helps enforce protein L-homochirality.</text>
</comment>
<dbReference type="HAMAP" id="MF_00518">
    <property type="entry name" value="Deacylase_Dtd"/>
    <property type="match status" value="1"/>
</dbReference>
<dbReference type="AlphaFoldDB" id="A0A7C3V7Z1"/>
<dbReference type="InterPro" id="IPR003732">
    <property type="entry name" value="Daa-tRNA_deacyls_DTD"/>
</dbReference>
<evidence type="ECO:0000313" key="3">
    <source>
        <dbReference type="EMBL" id="HGF34180.1"/>
    </source>
</evidence>
<dbReference type="GO" id="GO:0043908">
    <property type="term" value="F:Ser(Gly)-tRNA(Ala) hydrolase activity"/>
    <property type="evidence" value="ECO:0007669"/>
    <property type="project" value="UniProtKB-UniRule"/>
</dbReference>
<dbReference type="EMBL" id="DTMF01000181">
    <property type="protein sequence ID" value="HGF34180.1"/>
    <property type="molecule type" value="Genomic_DNA"/>
</dbReference>
<comment type="caution">
    <text evidence="3">The sequence shown here is derived from an EMBL/GenBank/DDBJ whole genome shotgun (WGS) entry which is preliminary data.</text>
</comment>
<reference evidence="3" key="1">
    <citation type="journal article" date="2020" name="mSystems">
        <title>Genome- and Community-Level Interaction Insights into Carbon Utilization and Element Cycling Functions of Hydrothermarchaeota in Hydrothermal Sediment.</title>
        <authorList>
            <person name="Zhou Z."/>
            <person name="Liu Y."/>
            <person name="Xu W."/>
            <person name="Pan J."/>
            <person name="Luo Z.H."/>
            <person name="Li M."/>
        </authorList>
    </citation>
    <scope>NUCLEOTIDE SEQUENCE [LARGE SCALE GENOMIC DNA]</scope>
    <source>
        <strain evidence="3">SpSt-897</strain>
    </source>
</reference>
<sequence>MRAVVQRVKEAWVRVGDEEVGRIGQGLLVLAGVAAADGPEDVAYLAQKLAHLRIFAEGERLLHLSVLDIKGEVLVVSQFTILGDCRKGRRPSFDQAGPPELAQKLYEDLVAALKGYGLKVATGRFRQMMEVGLINDGPVTLLLDTKKVF</sequence>
<keyword evidence="2" id="KW-0820">tRNA-binding</keyword>
<evidence type="ECO:0000256" key="2">
    <source>
        <dbReference type="HAMAP-Rule" id="MF_00518"/>
    </source>
</evidence>
<dbReference type="PANTHER" id="PTHR10472:SF5">
    <property type="entry name" value="D-AMINOACYL-TRNA DEACYLASE 1"/>
    <property type="match status" value="1"/>
</dbReference>
<comment type="domain">
    <text evidence="2">A Gly-cisPro motif from one monomer fits into the active site of the other monomer to allow specific chiral rejection of L-amino acids.</text>
</comment>
<gene>
    <name evidence="2" type="primary">dtd</name>
    <name evidence="3" type="ORF">ENW96_07295</name>
</gene>
<comment type="subunit">
    <text evidence="2">Homodimer.</text>
</comment>
<dbReference type="GO" id="GO:0005737">
    <property type="term" value="C:cytoplasm"/>
    <property type="evidence" value="ECO:0007669"/>
    <property type="project" value="UniProtKB-SubCell"/>
</dbReference>
<dbReference type="Pfam" id="PF02580">
    <property type="entry name" value="Tyr_Deacylase"/>
    <property type="match status" value="1"/>
</dbReference>
<dbReference type="GO" id="GO:0019478">
    <property type="term" value="P:D-amino acid catabolic process"/>
    <property type="evidence" value="ECO:0007669"/>
    <property type="project" value="UniProtKB-UniRule"/>
</dbReference>
<dbReference type="FunFam" id="3.50.80.10:FF:000001">
    <property type="entry name" value="D-aminoacyl-tRNA deacylase"/>
    <property type="match status" value="1"/>
</dbReference>
<dbReference type="NCBIfam" id="TIGR00256">
    <property type="entry name" value="D-aminoacyl-tRNA deacylase"/>
    <property type="match status" value="1"/>
</dbReference>
<dbReference type="SUPFAM" id="SSF69500">
    <property type="entry name" value="DTD-like"/>
    <property type="match status" value="1"/>
</dbReference>
<comment type="catalytic activity">
    <reaction evidence="2">
        <text>a D-aminoacyl-tRNA + H2O = a tRNA + a D-alpha-amino acid + H(+)</text>
        <dbReference type="Rhea" id="RHEA:13953"/>
        <dbReference type="Rhea" id="RHEA-COMP:10123"/>
        <dbReference type="Rhea" id="RHEA-COMP:10124"/>
        <dbReference type="ChEBI" id="CHEBI:15377"/>
        <dbReference type="ChEBI" id="CHEBI:15378"/>
        <dbReference type="ChEBI" id="CHEBI:59871"/>
        <dbReference type="ChEBI" id="CHEBI:78442"/>
        <dbReference type="ChEBI" id="CHEBI:79333"/>
        <dbReference type="EC" id="3.1.1.96"/>
    </reaction>
</comment>
<accession>A0A7C3V7Z1</accession>
<keyword evidence="2 3" id="KW-0378">Hydrolase</keyword>
<dbReference type="GO" id="GO:0106026">
    <property type="term" value="F:Gly-tRNA(Ala) deacylase activity"/>
    <property type="evidence" value="ECO:0007669"/>
    <property type="project" value="UniProtKB-UniRule"/>
</dbReference>
<keyword evidence="2" id="KW-0694">RNA-binding</keyword>
<dbReference type="InterPro" id="IPR023509">
    <property type="entry name" value="DTD-like_sf"/>
</dbReference>
<comment type="catalytic activity">
    <reaction evidence="2">
        <text>glycyl-tRNA(Ala) + H2O = tRNA(Ala) + glycine + H(+)</text>
        <dbReference type="Rhea" id="RHEA:53744"/>
        <dbReference type="Rhea" id="RHEA-COMP:9657"/>
        <dbReference type="Rhea" id="RHEA-COMP:13640"/>
        <dbReference type="ChEBI" id="CHEBI:15377"/>
        <dbReference type="ChEBI" id="CHEBI:15378"/>
        <dbReference type="ChEBI" id="CHEBI:57305"/>
        <dbReference type="ChEBI" id="CHEBI:78442"/>
        <dbReference type="ChEBI" id="CHEBI:78522"/>
    </reaction>
</comment>
<proteinExistence type="inferred from homology"/>
<dbReference type="EC" id="3.1.1.-" evidence="2"/>